<reference evidence="9" key="1">
    <citation type="submission" date="2020-11" db="EMBL/GenBank/DDBJ databases">
        <authorList>
            <person name="Tran Van P."/>
        </authorList>
    </citation>
    <scope>NUCLEOTIDE SEQUENCE</scope>
</reference>
<organism evidence="9">
    <name type="scientific">Darwinula stevensoni</name>
    <dbReference type="NCBI Taxonomy" id="69355"/>
    <lineage>
        <taxon>Eukaryota</taxon>
        <taxon>Metazoa</taxon>
        <taxon>Ecdysozoa</taxon>
        <taxon>Arthropoda</taxon>
        <taxon>Crustacea</taxon>
        <taxon>Oligostraca</taxon>
        <taxon>Ostracoda</taxon>
        <taxon>Podocopa</taxon>
        <taxon>Podocopida</taxon>
        <taxon>Darwinulocopina</taxon>
        <taxon>Darwinuloidea</taxon>
        <taxon>Darwinulidae</taxon>
        <taxon>Darwinula</taxon>
    </lineage>
</organism>
<evidence type="ECO:0000256" key="7">
    <source>
        <dbReference type="ARBA" id="ARBA00023212"/>
    </source>
</evidence>
<keyword evidence="5" id="KW-0282">Flagellum</keyword>
<evidence type="ECO:0000256" key="4">
    <source>
        <dbReference type="ARBA" id="ARBA00022553"/>
    </source>
</evidence>
<keyword evidence="10" id="KW-1185">Reference proteome</keyword>
<dbReference type="GO" id="GO:0005929">
    <property type="term" value="C:cilium"/>
    <property type="evidence" value="ECO:0007669"/>
    <property type="project" value="TreeGrafter"/>
</dbReference>
<protein>
    <submittedName>
        <fullName evidence="9">Uncharacterized protein</fullName>
    </submittedName>
</protein>
<proteinExistence type="inferred from homology"/>
<dbReference type="Pfam" id="PF06098">
    <property type="entry name" value="Radial_spoke_3"/>
    <property type="match status" value="1"/>
</dbReference>
<dbReference type="PANTHER" id="PTHR21648">
    <property type="entry name" value="FLAGELLAR RADIAL SPOKE PROTEIN 3"/>
    <property type="match status" value="1"/>
</dbReference>
<keyword evidence="4" id="KW-0597">Phosphoprotein</keyword>
<sequence length="162" mass="18236">MRPNELRIRNIMHDPRIFRGSTTAPIRSKTIPTLLDGEGTGEEEKAAQTDEDIFDGAPTPIFIPTPSGVDAETQVNESELWDWEAEEKDIIQRLVGKTLEDALEEVLEEEERAVATFHSLHMSSLHPPLSSLTSKEVPENLPVLSNKKLYFNNTNRIPCCKL</sequence>
<evidence type="ECO:0000256" key="2">
    <source>
        <dbReference type="ARBA" id="ARBA00006737"/>
    </source>
</evidence>
<evidence type="ECO:0000256" key="6">
    <source>
        <dbReference type="ARBA" id="ARBA00023069"/>
    </source>
</evidence>
<evidence type="ECO:0000256" key="5">
    <source>
        <dbReference type="ARBA" id="ARBA00022846"/>
    </source>
</evidence>
<dbReference type="EMBL" id="CAJPEV010000523">
    <property type="protein sequence ID" value="CAG0886117.1"/>
    <property type="molecule type" value="Genomic_DNA"/>
</dbReference>
<gene>
    <name evidence="9" type="ORF">DSTB1V02_LOCUS3823</name>
</gene>
<evidence type="ECO:0000256" key="8">
    <source>
        <dbReference type="ARBA" id="ARBA00023273"/>
    </source>
</evidence>
<keyword evidence="8" id="KW-0966">Cell projection</keyword>
<accession>A0A7R8X4Z5</accession>
<comment type="subcellular location">
    <subcellularLocation>
        <location evidence="1">Cytoplasm</location>
        <location evidence="1">Cytoskeleton</location>
        <location evidence="1">Flagellum axoneme</location>
    </subcellularLocation>
</comment>
<evidence type="ECO:0000313" key="10">
    <source>
        <dbReference type="Proteomes" id="UP000677054"/>
    </source>
</evidence>
<dbReference type="InterPro" id="IPR009290">
    <property type="entry name" value="Radial_spoke_3"/>
</dbReference>
<comment type="similarity">
    <text evidence="2">Belongs to the flagellar radial spoke RSP3 family.</text>
</comment>
<dbReference type="AlphaFoldDB" id="A0A7R8X4Z5"/>
<evidence type="ECO:0000256" key="1">
    <source>
        <dbReference type="ARBA" id="ARBA00004611"/>
    </source>
</evidence>
<dbReference type="EMBL" id="LR900040">
    <property type="protein sequence ID" value="CAD7243916.1"/>
    <property type="molecule type" value="Genomic_DNA"/>
</dbReference>
<evidence type="ECO:0000256" key="3">
    <source>
        <dbReference type="ARBA" id="ARBA00022490"/>
    </source>
</evidence>
<evidence type="ECO:0000313" key="9">
    <source>
        <dbReference type="EMBL" id="CAD7243916.1"/>
    </source>
</evidence>
<keyword evidence="3" id="KW-0963">Cytoplasm</keyword>
<keyword evidence="7" id="KW-0206">Cytoskeleton</keyword>
<name>A0A7R8X4Z5_9CRUS</name>
<dbReference type="Proteomes" id="UP000677054">
    <property type="component" value="Unassembled WGS sequence"/>
</dbReference>
<dbReference type="OrthoDB" id="313308at2759"/>
<keyword evidence="6" id="KW-0969">Cilium</keyword>
<dbReference type="PANTHER" id="PTHR21648:SF0">
    <property type="entry name" value="RADIAL SPOKE HEAD PROTEIN 3 HOMOLOG"/>
    <property type="match status" value="1"/>
</dbReference>